<evidence type="ECO:0000256" key="1">
    <source>
        <dbReference type="ARBA" id="ARBA00023125"/>
    </source>
</evidence>
<dbReference type="Proteomes" id="UP000220752">
    <property type="component" value="Unassembled WGS sequence"/>
</dbReference>
<evidence type="ECO:0000313" key="4">
    <source>
        <dbReference type="EMBL" id="PDX58208.1"/>
    </source>
</evidence>
<keyword evidence="4" id="KW-0418">Kinase</keyword>
<dbReference type="PANTHER" id="PTHR43479">
    <property type="entry name" value="ACREF/ENVCD OPERON REPRESSOR-RELATED"/>
    <property type="match status" value="1"/>
</dbReference>
<dbReference type="PROSITE" id="PS50977">
    <property type="entry name" value="HTH_TETR_2"/>
    <property type="match status" value="1"/>
</dbReference>
<dbReference type="InterPro" id="IPR001647">
    <property type="entry name" value="HTH_TetR"/>
</dbReference>
<organism evidence="4 5">
    <name type="scientific">Faecalibacterium langellae</name>
    <dbReference type="NCBI Taxonomy" id="3435293"/>
    <lineage>
        <taxon>Bacteria</taxon>
        <taxon>Bacillati</taxon>
        <taxon>Bacillota</taxon>
        <taxon>Clostridia</taxon>
        <taxon>Eubacteriales</taxon>
        <taxon>Oscillospiraceae</taxon>
        <taxon>Faecalibacterium</taxon>
    </lineage>
</organism>
<reference evidence="4 5" key="1">
    <citation type="journal article" date="2017" name="Front. Microbiol.">
        <title>New Insights into the Diversity of the Genus Faecalibacterium.</title>
        <authorList>
            <person name="Benevides L."/>
            <person name="Burman S."/>
            <person name="Martin R."/>
            <person name="Robert V."/>
            <person name="Thomas M."/>
            <person name="Miquel S."/>
            <person name="Chain F."/>
            <person name="Sokol H."/>
            <person name="Bermudez-Humaran L.G."/>
            <person name="Morrison M."/>
            <person name="Langella P."/>
            <person name="Azevedo V.A."/>
            <person name="Chatel J.M."/>
            <person name="Soares S."/>
        </authorList>
    </citation>
    <scope>NUCLEOTIDE SEQUENCE [LARGE SCALE GENOMIC DNA]</scope>
    <source>
        <strain evidence="5">CNCM I-4540</strain>
    </source>
</reference>
<accession>A0A2A6ZA34</accession>
<dbReference type="EMBL" id="NMTQ01000034">
    <property type="protein sequence ID" value="PDX58208.1"/>
    <property type="molecule type" value="Genomic_DNA"/>
</dbReference>
<dbReference type="GO" id="GO:0003677">
    <property type="term" value="F:DNA binding"/>
    <property type="evidence" value="ECO:0007669"/>
    <property type="project" value="UniProtKB-UniRule"/>
</dbReference>
<dbReference type="PANTHER" id="PTHR43479:SF7">
    <property type="entry name" value="TETR-FAMILY TRANSCRIPTIONAL REGULATOR"/>
    <property type="match status" value="1"/>
</dbReference>
<dbReference type="InterPro" id="IPR039532">
    <property type="entry name" value="TetR_C_Firmicutes"/>
</dbReference>
<dbReference type="RefSeq" id="WP_097777606.1">
    <property type="nucleotide sequence ID" value="NZ_CP158110.1"/>
</dbReference>
<keyword evidence="5" id="KW-1185">Reference proteome</keyword>
<gene>
    <name evidence="4" type="ORF">CGS46_09800</name>
</gene>
<dbReference type="InterPro" id="IPR050624">
    <property type="entry name" value="HTH-type_Tx_Regulator"/>
</dbReference>
<sequence>MSQTTKRALEASLKKLLLEKPLNKITINDITEDCGVNRMTFYYHFKDIYDLVDWILMEDAAKTMEGRQSFDTWTEAFLDILHQIRDNKALVLNVYRSVGREQVEQYLYKLLDSMLKEFADRECRDITVQDDDKQFVVDFYKYALVGVVLEWIRRDMKTEPAVMVERMGRMLQGDLRRALCRLASNKIHLEQDG</sequence>
<protein>
    <submittedName>
        <fullName evidence="4">Dihydroxyacetone kinase transcriptional activator DhaS</fullName>
    </submittedName>
</protein>
<feature type="domain" description="HTH tetR-type" evidence="3">
    <location>
        <begin position="3"/>
        <end position="63"/>
    </location>
</feature>
<dbReference type="SUPFAM" id="SSF46689">
    <property type="entry name" value="Homeodomain-like"/>
    <property type="match status" value="1"/>
</dbReference>
<proteinExistence type="predicted"/>
<feature type="DNA-binding region" description="H-T-H motif" evidence="2">
    <location>
        <begin position="26"/>
        <end position="45"/>
    </location>
</feature>
<dbReference type="GO" id="GO:0016301">
    <property type="term" value="F:kinase activity"/>
    <property type="evidence" value="ECO:0007669"/>
    <property type="project" value="UniProtKB-KW"/>
</dbReference>
<dbReference type="Pfam" id="PF00440">
    <property type="entry name" value="TetR_N"/>
    <property type="match status" value="1"/>
</dbReference>
<dbReference type="Pfam" id="PF14278">
    <property type="entry name" value="TetR_C_8"/>
    <property type="match status" value="1"/>
</dbReference>
<keyword evidence="1 2" id="KW-0238">DNA-binding</keyword>
<evidence type="ECO:0000259" key="3">
    <source>
        <dbReference type="PROSITE" id="PS50977"/>
    </source>
</evidence>
<name>A0A2A6ZA34_9FIRM</name>
<comment type="caution">
    <text evidence="4">The sequence shown here is derived from an EMBL/GenBank/DDBJ whole genome shotgun (WGS) entry which is preliminary data.</text>
</comment>
<keyword evidence="4" id="KW-0808">Transferase</keyword>
<evidence type="ECO:0000313" key="5">
    <source>
        <dbReference type="Proteomes" id="UP000220752"/>
    </source>
</evidence>
<dbReference type="InterPro" id="IPR009057">
    <property type="entry name" value="Homeodomain-like_sf"/>
</dbReference>
<dbReference type="AlphaFoldDB" id="A0A2A6ZA34"/>
<dbReference type="Gene3D" id="1.10.357.10">
    <property type="entry name" value="Tetracycline Repressor, domain 2"/>
    <property type="match status" value="1"/>
</dbReference>
<evidence type="ECO:0000256" key="2">
    <source>
        <dbReference type="PROSITE-ProRule" id="PRU00335"/>
    </source>
</evidence>